<dbReference type="RefSeq" id="WP_150635471.1">
    <property type="nucleotide sequence ID" value="NZ_CABVIC010000001.1"/>
</dbReference>
<protein>
    <recommendedName>
        <fullName evidence="2">DUF6651 domain-containing protein</fullName>
    </recommendedName>
</protein>
<evidence type="ECO:0000313" key="3">
    <source>
        <dbReference type="EMBL" id="VVO69413.1"/>
    </source>
</evidence>
<name>A0A5E7ICG7_PSEFL</name>
<proteinExistence type="predicted"/>
<sequence length="248" mass="26324">MKLKTVEVDGKQYAEIQDGKPLYVEDDGKEVAFDAPGTRSTITRLNAEAKTHREGKEAAETALKAFEGITDGAAAKKALEVVANLDAKKLVDAGEIEKVKTEISKAFQTQLDEANGKAQTLEQQLYSEKIGGSFARSQFIAEKMAIPADMVQAAFGGNFKIEEGKVVAFDGQGQKVFSRARPGELADFNEALETLVSQYPHRDHILKSSGANGGGAPNGGGSNTQSKGNFGGSKEDRVAAIKGLTASE</sequence>
<organism evidence="3 4">
    <name type="scientific">Pseudomonas fluorescens</name>
    <dbReference type="NCBI Taxonomy" id="294"/>
    <lineage>
        <taxon>Bacteria</taxon>
        <taxon>Pseudomonadati</taxon>
        <taxon>Pseudomonadota</taxon>
        <taxon>Gammaproteobacteria</taxon>
        <taxon>Pseudomonadales</taxon>
        <taxon>Pseudomonadaceae</taxon>
        <taxon>Pseudomonas</taxon>
    </lineage>
</organism>
<dbReference type="Proteomes" id="UP000326067">
    <property type="component" value="Unassembled WGS sequence"/>
</dbReference>
<dbReference type="AlphaFoldDB" id="A0A5E7ICG7"/>
<dbReference type="EMBL" id="CABVIC010000001">
    <property type="protein sequence ID" value="VVO69413.1"/>
    <property type="molecule type" value="Genomic_DNA"/>
</dbReference>
<evidence type="ECO:0000256" key="1">
    <source>
        <dbReference type="SAM" id="MobiDB-lite"/>
    </source>
</evidence>
<feature type="domain" description="DUF6651" evidence="2">
    <location>
        <begin position="113"/>
        <end position="217"/>
    </location>
</feature>
<feature type="region of interest" description="Disordered" evidence="1">
    <location>
        <begin position="204"/>
        <end position="248"/>
    </location>
</feature>
<evidence type="ECO:0000313" key="4">
    <source>
        <dbReference type="Proteomes" id="UP000326067"/>
    </source>
</evidence>
<accession>A0A5E7ICG7</accession>
<dbReference type="InterPro" id="IPR046593">
    <property type="entry name" value="DUF6651"/>
</dbReference>
<evidence type="ECO:0000259" key="2">
    <source>
        <dbReference type="Pfam" id="PF20356"/>
    </source>
</evidence>
<dbReference type="Pfam" id="PF20356">
    <property type="entry name" value="DUF6651"/>
    <property type="match status" value="1"/>
</dbReference>
<gene>
    <name evidence="3" type="ORF">PS847_01226</name>
</gene>
<feature type="compositionally biased region" description="Gly residues" evidence="1">
    <location>
        <begin position="211"/>
        <end position="222"/>
    </location>
</feature>
<reference evidence="3 4" key="1">
    <citation type="submission" date="2019-09" db="EMBL/GenBank/DDBJ databases">
        <authorList>
            <person name="Chandra G."/>
            <person name="Truman W A."/>
        </authorList>
    </citation>
    <scope>NUCLEOTIDE SEQUENCE [LARGE SCALE GENOMIC DNA]</scope>
    <source>
        <strain evidence="3">PS847</strain>
    </source>
</reference>